<dbReference type="AlphaFoldDB" id="A0A1S6HUS2"/>
<accession>A0A1S6HUS2</accession>
<dbReference type="Gene3D" id="3.40.190.10">
    <property type="entry name" value="Periplasmic binding protein-like II"/>
    <property type="match status" value="2"/>
</dbReference>
<sequence>MKLKLRILALITLLTPSYLYSAEQALSIAFVEYPPYHFTSGNNVEGISIRIIEEAFRRIDTPIEFNAIPWSRALNWLRLGKVDGMVGVFIRPERQEYIDYSKVPLSKAQIHLFVTEGSDIEYDEDLTKLSDFRFGVKKDFSYGPYFDDLVAQKKLTKLIEDVDIPQLLVKLCTGVTDIMVGERRNSEYMFNQLIKETYSQLKRCKKIIALTPAIDARLAYLAFSKQNQLTDIRDRFDEAMNSMKQDGSLNRIIESYHPHLSYKSGN</sequence>
<proteinExistence type="inferred from homology"/>
<evidence type="ECO:0000256" key="3">
    <source>
        <dbReference type="SAM" id="SignalP"/>
    </source>
</evidence>
<evidence type="ECO:0000259" key="4">
    <source>
        <dbReference type="SMART" id="SM00062"/>
    </source>
</evidence>
<dbReference type="PANTHER" id="PTHR35936:SF25">
    <property type="entry name" value="ABC TRANSPORTER SUBSTRATE-BINDING PROTEIN"/>
    <property type="match status" value="1"/>
</dbReference>
<dbReference type="KEGG" id="spsw:Sps_04197"/>
<keyword evidence="2 3" id="KW-0732">Signal</keyword>
<evidence type="ECO:0000256" key="2">
    <source>
        <dbReference type="ARBA" id="ARBA00022729"/>
    </source>
</evidence>
<comment type="similarity">
    <text evidence="1">Belongs to the bacterial solute-binding protein 3 family.</text>
</comment>
<dbReference type="SUPFAM" id="SSF53850">
    <property type="entry name" value="Periplasmic binding protein-like II"/>
    <property type="match status" value="1"/>
</dbReference>
<dbReference type="Proteomes" id="UP000189545">
    <property type="component" value="Chromosome"/>
</dbReference>
<protein>
    <submittedName>
        <fullName evidence="5">Periplasmic component of amino acid ABC-type transporter/signal transduction system</fullName>
    </submittedName>
</protein>
<dbReference type="RefSeq" id="WP_077754233.1">
    <property type="nucleotide sequence ID" value="NZ_CP014782.1"/>
</dbReference>
<dbReference type="OrthoDB" id="7354650at2"/>
<dbReference type="Pfam" id="PF00497">
    <property type="entry name" value="SBP_bac_3"/>
    <property type="match status" value="1"/>
</dbReference>
<evidence type="ECO:0000256" key="1">
    <source>
        <dbReference type="ARBA" id="ARBA00010333"/>
    </source>
</evidence>
<dbReference type="EMBL" id="CP014782">
    <property type="protein sequence ID" value="AQS39303.1"/>
    <property type="molecule type" value="Genomic_DNA"/>
</dbReference>
<feature type="signal peptide" evidence="3">
    <location>
        <begin position="1"/>
        <end position="21"/>
    </location>
</feature>
<gene>
    <name evidence="5" type="ORF">Sps_04197</name>
</gene>
<evidence type="ECO:0000313" key="6">
    <source>
        <dbReference type="Proteomes" id="UP000189545"/>
    </source>
</evidence>
<organism evidence="5 6">
    <name type="scientific">Shewanella psychrophila</name>
    <dbReference type="NCBI Taxonomy" id="225848"/>
    <lineage>
        <taxon>Bacteria</taxon>
        <taxon>Pseudomonadati</taxon>
        <taxon>Pseudomonadota</taxon>
        <taxon>Gammaproteobacteria</taxon>
        <taxon>Alteromonadales</taxon>
        <taxon>Shewanellaceae</taxon>
        <taxon>Shewanella</taxon>
    </lineage>
</organism>
<name>A0A1S6HUS2_9GAMM</name>
<dbReference type="SMART" id="SM00062">
    <property type="entry name" value="PBPb"/>
    <property type="match status" value="1"/>
</dbReference>
<keyword evidence="6" id="KW-1185">Reference proteome</keyword>
<feature type="domain" description="Solute-binding protein family 3/N-terminal" evidence="4">
    <location>
        <begin position="25"/>
        <end position="260"/>
    </location>
</feature>
<evidence type="ECO:0000313" key="5">
    <source>
        <dbReference type="EMBL" id="AQS39303.1"/>
    </source>
</evidence>
<dbReference type="InterPro" id="IPR001638">
    <property type="entry name" value="Solute-binding_3/MltF_N"/>
</dbReference>
<dbReference type="STRING" id="225848.Sps_04197"/>
<dbReference type="PANTHER" id="PTHR35936">
    <property type="entry name" value="MEMBRANE-BOUND LYTIC MUREIN TRANSGLYCOSYLASE F"/>
    <property type="match status" value="1"/>
</dbReference>
<feature type="chain" id="PRO_5011983626" evidence="3">
    <location>
        <begin position="22"/>
        <end position="266"/>
    </location>
</feature>
<reference evidence="5 6" key="1">
    <citation type="submission" date="2016-03" db="EMBL/GenBank/DDBJ databases">
        <title>Complete genome sequence of Shewanella psychrophila WP2, a deep sea bacterium isolated from west Pacific sediment.</title>
        <authorList>
            <person name="Xu G."/>
            <person name="Jian H."/>
        </authorList>
    </citation>
    <scope>NUCLEOTIDE SEQUENCE [LARGE SCALE GENOMIC DNA]</scope>
    <source>
        <strain evidence="5 6">WP2</strain>
    </source>
</reference>